<sequence>MLSRNPFRRPFPERPFGRGVMIGHARTALFVFLALLFLFSPLLALAYGLTTLVVALAYHYLTERLGVRRTGRKWTMFRWTLDQATLLLLVSVACFILYNATVGWTVLNVRVLLYITVPTVLVGLLPIIVSGVAVQLRAEGEHQRVAGRVQLASLGGSPAAGQVVFGEKASTETNTVHYRNGVSEEVIHSLQSLADRYRREGIVRCHRDYVVNKNCIVGVSADAQGLRLRLVSTEQQVPVSPDYFPAIG</sequence>
<keyword evidence="4" id="KW-1185">Reference proteome</keyword>
<dbReference type="PROSITE" id="PS50930">
    <property type="entry name" value="HTH_LYTTR"/>
    <property type="match status" value="1"/>
</dbReference>
<feature type="transmembrane region" description="Helical" evidence="1">
    <location>
        <begin position="112"/>
        <end position="134"/>
    </location>
</feature>
<keyword evidence="1" id="KW-0472">Membrane</keyword>
<feature type="domain" description="HTH LytTR-type" evidence="2">
    <location>
        <begin position="189"/>
        <end position="248"/>
    </location>
</feature>
<dbReference type="Proteomes" id="UP000308528">
    <property type="component" value="Unassembled WGS sequence"/>
</dbReference>
<protein>
    <recommendedName>
        <fullName evidence="2">HTH LytTR-type domain-containing protein</fullName>
    </recommendedName>
</protein>
<proteinExistence type="predicted"/>
<dbReference type="EMBL" id="SRSF01000002">
    <property type="protein sequence ID" value="THH40289.1"/>
    <property type="molecule type" value="Genomic_DNA"/>
</dbReference>
<feature type="transmembrane region" description="Helical" evidence="1">
    <location>
        <begin position="81"/>
        <end position="100"/>
    </location>
</feature>
<reference evidence="3 4" key="1">
    <citation type="submission" date="2019-04" db="EMBL/GenBank/DDBJ databases">
        <title>Lewinella litorea sp. nov., isolated from a marine sand.</title>
        <authorList>
            <person name="Yoon J.-H."/>
        </authorList>
    </citation>
    <scope>NUCLEOTIDE SEQUENCE [LARGE SCALE GENOMIC DNA]</scope>
    <source>
        <strain evidence="3 4">HSMS-39</strain>
    </source>
</reference>
<dbReference type="GO" id="GO:0003677">
    <property type="term" value="F:DNA binding"/>
    <property type="evidence" value="ECO:0007669"/>
    <property type="project" value="InterPro"/>
</dbReference>
<keyword evidence="1" id="KW-1133">Transmembrane helix</keyword>
<name>A0A4S4NKG5_9BACT</name>
<dbReference type="Pfam" id="PF04397">
    <property type="entry name" value="LytTR"/>
    <property type="match status" value="1"/>
</dbReference>
<gene>
    <name evidence="3" type="ORF">E4021_06005</name>
</gene>
<evidence type="ECO:0000256" key="1">
    <source>
        <dbReference type="SAM" id="Phobius"/>
    </source>
</evidence>
<evidence type="ECO:0000313" key="3">
    <source>
        <dbReference type="EMBL" id="THH40289.1"/>
    </source>
</evidence>
<organism evidence="3 4">
    <name type="scientific">Neolewinella litorea</name>
    <dbReference type="NCBI Taxonomy" id="2562452"/>
    <lineage>
        <taxon>Bacteria</taxon>
        <taxon>Pseudomonadati</taxon>
        <taxon>Bacteroidota</taxon>
        <taxon>Saprospiria</taxon>
        <taxon>Saprospirales</taxon>
        <taxon>Lewinellaceae</taxon>
        <taxon>Neolewinella</taxon>
    </lineage>
</organism>
<dbReference type="RefSeq" id="WP_136457405.1">
    <property type="nucleotide sequence ID" value="NZ_SRSF01000002.1"/>
</dbReference>
<dbReference type="OrthoDB" id="1118393at2"/>
<comment type="caution">
    <text evidence="3">The sequence shown here is derived from an EMBL/GenBank/DDBJ whole genome shotgun (WGS) entry which is preliminary data.</text>
</comment>
<evidence type="ECO:0000313" key="4">
    <source>
        <dbReference type="Proteomes" id="UP000308528"/>
    </source>
</evidence>
<dbReference type="Gene3D" id="2.40.50.1020">
    <property type="entry name" value="LytTr DNA-binding domain"/>
    <property type="match status" value="1"/>
</dbReference>
<dbReference type="AlphaFoldDB" id="A0A4S4NKG5"/>
<accession>A0A4S4NKG5</accession>
<evidence type="ECO:0000259" key="2">
    <source>
        <dbReference type="PROSITE" id="PS50930"/>
    </source>
</evidence>
<dbReference type="InterPro" id="IPR007492">
    <property type="entry name" value="LytTR_DNA-bd_dom"/>
</dbReference>
<keyword evidence="1" id="KW-0812">Transmembrane</keyword>